<evidence type="ECO:0000256" key="6">
    <source>
        <dbReference type="SAM" id="MobiDB-lite"/>
    </source>
</evidence>
<evidence type="ECO:0000313" key="7">
    <source>
        <dbReference type="EMBL" id="CAD8941722.1"/>
    </source>
</evidence>
<sequence>MGNAISLGYFVVRSLWHKKFGNKKQVSAMVGLQAVQYNWFGLTPASAVDTICKLVDNPPKYVFQDSVPADDEVAQKRGKLLPYEEYAKTVQYQLLGSNPFEETKLSLSGQWRHIDGGNNNYDKPWMGQGGHGMALRFTQKPNDNLPDAAELIKAFCIRQPDDEAFTPCVNGVNSLVPYFALLVIHDFFRSDTGRSKAGPTDRPWVNLHSSYLDLQTVYGYDKQTAKSVRSQQDGKLKPGAIADHRLDRLAVCHCLILMFAQHHNYICDQLLEKYPDKFKDDDETTFQTARLINTGVYINLIIELYACGLFHVWRDDGELPVDLRGLRYPRDMTGYHLSYEFNTMYRFHAFIPKEWNWLYGLAADAKQMIMAGDFTHSVKSLSDERIKSLLTNAMWNRAGANHIPNNVPRVLEDAEVKGLLDSREIGICCYNDFRESVTGQRYKSFLDLAGGRQDVADKLASFYSTVDDVEFYIGMRVETRDPPRGAGFSDTVGRAILADALSSIRFDRFYIAEYTPAKYTEWGLQHTKDFHMRDMLKLHLDLDFPVGTPLCLSPDSNDMPAKFRAERPIPKEGEKQEQALKKDN</sequence>
<proteinExistence type="predicted"/>
<dbReference type="GO" id="GO:0020037">
    <property type="term" value="F:heme binding"/>
    <property type="evidence" value="ECO:0007669"/>
    <property type="project" value="InterPro"/>
</dbReference>
<feature type="compositionally biased region" description="Basic and acidic residues" evidence="6">
    <location>
        <begin position="561"/>
        <end position="584"/>
    </location>
</feature>
<keyword evidence="5" id="KW-0349">Heme</keyword>
<dbReference type="AlphaFoldDB" id="A0A7S1GQD7"/>
<dbReference type="PANTHER" id="PTHR11903:SF37">
    <property type="entry name" value="PSI-PRODUCING OXYGENASE A"/>
    <property type="match status" value="1"/>
</dbReference>
<evidence type="ECO:0000256" key="3">
    <source>
        <dbReference type="ARBA" id="ARBA00023002"/>
    </source>
</evidence>
<name>A0A7S1GQD7_CYCTE</name>
<keyword evidence="4 5" id="KW-0408">Iron</keyword>
<reference evidence="7" key="1">
    <citation type="submission" date="2021-01" db="EMBL/GenBank/DDBJ databases">
        <authorList>
            <person name="Corre E."/>
            <person name="Pelletier E."/>
            <person name="Niang G."/>
            <person name="Scheremetjew M."/>
            <person name="Finn R."/>
            <person name="Kale V."/>
            <person name="Holt S."/>
            <person name="Cochrane G."/>
            <person name="Meng A."/>
            <person name="Brown T."/>
            <person name="Cohen L."/>
        </authorList>
    </citation>
    <scope>NUCLEOTIDE SEQUENCE</scope>
    <source>
        <strain evidence="7">ECT3854</strain>
    </source>
</reference>
<dbReference type="InterPro" id="IPR019791">
    <property type="entry name" value="Haem_peroxidase_animal"/>
</dbReference>
<keyword evidence="2" id="KW-0223">Dioxygenase</keyword>
<dbReference type="Pfam" id="PF03098">
    <property type="entry name" value="An_peroxidase"/>
    <property type="match status" value="2"/>
</dbReference>
<dbReference type="GO" id="GO:0006979">
    <property type="term" value="P:response to oxidative stress"/>
    <property type="evidence" value="ECO:0007669"/>
    <property type="project" value="InterPro"/>
</dbReference>
<dbReference type="Gene3D" id="1.10.640.10">
    <property type="entry name" value="Haem peroxidase domain superfamily, animal type"/>
    <property type="match status" value="1"/>
</dbReference>
<evidence type="ECO:0000256" key="4">
    <source>
        <dbReference type="ARBA" id="ARBA00023004"/>
    </source>
</evidence>
<gene>
    <name evidence="7" type="ORF">CTEN0397_LOCUS12788</name>
</gene>
<accession>A0A7S1GQD7</accession>
<dbReference type="InterPro" id="IPR010255">
    <property type="entry name" value="Haem_peroxidase_sf"/>
</dbReference>
<dbReference type="SUPFAM" id="SSF48113">
    <property type="entry name" value="Heme-dependent peroxidases"/>
    <property type="match status" value="1"/>
</dbReference>
<dbReference type="PROSITE" id="PS50292">
    <property type="entry name" value="PEROXIDASE_3"/>
    <property type="match status" value="1"/>
</dbReference>
<evidence type="ECO:0000256" key="2">
    <source>
        <dbReference type="ARBA" id="ARBA00022964"/>
    </source>
</evidence>
<organism evidence="7">
    <name type="scientific">Cyclophora tenuis</name>
    <name type="common">Marine diatom</name>
    <dbReference type="NCBI Taxonomy" id="216820"/>
    <lineage>
        <taxon>Eukaryota</taxon>
        <taxon>Sar</taxon>
        <taxon>Stramenopiles</taxon>
        <taxon>Ochrophyta</taxon>
        <taxon>Bacillariophyta</taxon>
        <taxon>Fragilariophyceae</taxon>
        <taxon>Fragilariophycidae</taxon>
        <taxon>Cyclophorales</taxon>
        <taxon>Cyclophoraceae</taxon>
        <taxon>Cyclophora</taxon>
    </lineage>
</organism>
<dbReference type="InterPro" id="IPR050783">
    <property type="entry name" value="Oxylipin_biosynth_metab"/>
</dbReference>
<feature type="region of interest" description="Disordered" evidence="6">
    <location>
        <begin position="555"/>
        <end position="584"/>
    </location>
</feature>
<keyword evidence="3" id="KW-0560">Oxidoreductase</keyword>
<evidence type="ECO:0000256" key="1">
    <source>
        <dbReference type="ARBA" id="ARBA00022723"/>
    </source>
</evidence>
<dbReference type="GO" id="GO:0046872">
    <property type="term" value="F:metal ion binding"/>
    <property type="evidence" value="ECO:0007669"/>
    <property type="project" value="UniProtKB-KW"/>
</dbReference>
<feature type="binding site" description="axial binding residue" evidence="5">
    <location>
        <position position="348"/>
    </location>
    <ligand>
        <name>heme b</name>
        <dbReference type="ChEBI" id="CHEBI:60344"/>
    </ligand>
    <ligandPart>
        <name>Fe</name>
        <dbReference type="ChEBI" id="CHEBI:18248"/>
    </ligandPart>
</feature>
<evidence type="ECO:0000256" key="5">
    <source>
        <dbReference type="PIRSR" id="PIRSR619791-2"/>
    </source>
</evidence>
<dbReference type="PANTHER" id="PTHR11903">
    <property type="entry name" value="PROSTAGLANDIN G/H SYNTHASE"/>
    <property type="match status" value="1"/>
</dbReference>
<protein>
    <recommendedName>
        <fullName evidence="8">Prostaglandin-endoperoxide synthase</fullName>
    </recommendedName>
</protein>
<dbReference type="EMBL" id="HBFW01019898">
    <property type="protein sequence ID" value="CAD8941722.1"/>
    <property type="molecule type" value="Transcribed_RNA"/>
</dbReference>
<dbReference type="GO" id="GO:0006631">
    <property type="term" value="P:fatty acid metabolic process"/>
    <property type="evidence" value="ECO:0007669"/>
    <property type="project" value="UniProtKB-ARBA"/>
</dbReference>
<evidence type="ECO:0008006" key="8">
    <source>
        <dbReference type="Google" id="ProtNLM"/>
    </source>
</evidence>
<dbReference type="GO" id="GO:0051213">
    <property type="term" value="F:dioxygenase activity"/>
    <property type="evidence" value="ECO:0007669"/>
    <property type="project" value="UniProtKB-KW"/>
</dbReference>
<dbReference type="GO" id="GO:0004601">
    <property type="term" value="F:peroxidase activity"/>
    <property type="evidence" value="ECO:0007669"/>
    <property type="project" value="InterPro"/>
</dbReference>
<dbReference type="InterPro" id="IPR037120">
    <property type="entry name" value="Haem_peroxidase_sf_animal"/>
</dbReference>
<keyword evidence="1 5" id="KW-0479">Metal-binding</keyword>